<keyword evidence="2" id="KW-0503">Monooxygenase</keyword>
<accession>A0ABU8DQS5</accession>
<keyword evidence="4" id="KW-1185">Reference proteome</keyword>
<sequence>MVPTPTEPPTADWVDPAEMVRDPYATYERLRELGPVVWVPAMGKYLAVSFAACRDVEADQETFSASVTGGTMARALGATPMLRKDDPEHAAERQPVNATMRPRSIRQTWVPVFERNARTHLDVLREVGPEAADLDRDYAAPVAAQNLIDLLGLKGAAVADMHRWSHAFIAGTGNLHDDADVWRRCDAARAEVDALLEDLVPHYRAHPDESMTSAFANSGMPDGAVAANVKLTIAGGMNEPQHMVTALVWALSGHPDQRRRVLADPSAWPAVFDEAVRWLSPIGMYPRQTTRETVLAGMRLPAQAPIGVVVAAANRDPAEFDRPSVFDSARPRQSHLGFGSGVHLCAGHWAARISIGEIAVPLAYEVLTGLRTDPRRSEQWAGWVFRGLTSLPVTWGPAQDPA</sequence>
<proteinExistence type="inferred from homology"/>
<dbReference type="InterPro" id="IPR002397">
    <property type="entry name" value="Cyt_P450_B"/>
</dbReference>
<gene>
    <name evidence="3" type="ORF">TEK04_05635</name>
</gene>
<dbReference type="SUPFAM" id="SSF48264">
    <property type="entry name" value="Cytochrome P450"/>
    <property type="match status" value="1"/>
</dbReference>
<dbReference type="EMBL" id="JBAPLU010000004">
    <property type="protein sequence ID" value="MEI4271196.1"/>
    <property type="molecule type" value="Genomic_DNA"/>
</dbReference>
<evidence type="ECO:0000313" key="3">
    <source>
        <dbReference type="EMBL" id="MEI4271196.1"/>
    </source>
</evidence>
<keyword evidence="2" id="KW-0408">Iron</keyword>
<dbReference type="RefSeq" id="WP_336403337.1">
    <property type="nucleotide sequence ID" value="NZ_JBAPLU010000004.1"/>
</dbReference>
<dbReference type="PANTHER" id="PTHR46696">
    <property type="entry name" value="P450, PUTATIVE (EUROFUNG)-RELATED"/>
    <property type="match status" value="1"/>
</dbReference>
<dbReference type="Gene3D" id="1.10.630.10">
    <property type="entry name" value="Cytochrome P450"/>
    <property type="match status" value="1"/>
</dbReference>
<organism evidence="3 4">
    <name type="scientific">Klenkia sesuvii</name>
    <dbReference type="NCBI Taxonomy" id="3103137"/>
    <lineage>
        <taxon>Bacteria</taxon>
        <taxon>Bacillati</taxon>
        <taxon>Actinomycetota</taxon>
        <taxon>Actinomycetes</taxon>
        <taxon>Geodermatophilales</taxon>
        <taxon>Geodermatophilaceae</taxon>
        <taxon>Klenkia</taxon>
    </lineage>
</organism>
<dbReference type="InterPro" id="IPR017972">
    <property type="entry name" value="Cyt_P450_CS"/>
</dbReference>
<dbReference type="PROSITE" id="PS00086">
    <property type="entry name" value="CYTOCHROME_P450"/>
    <property type="match status" value="1"/>
</dbReference>
<dbReference type="PRINTS" id="PR00359">
    <property type="entry name" value="BP450"/>
</dbReference>
<protein>
    <submittedName>
        <fullName evidence="3">Cytochrome P450</fullName>
    </submittedName>
</protein>
<dbReference type="Proteomes" id="UP001361570">
    <property type="component" value="Unassembled WGS sequence"/>
</dbReference>
<evidence type="ECO:0000313" key="4">
    <source>
        <dbReference type="Proteomes" id="UP001361570"/>
    </source>
</evidence>
<reference evidence="3 4" key="1">
    <citation type="submission" date="2024-03" db="EMBL/GenBank/DDBJ databases">
        <title>Draft genome sequence of Klenkia sp. LSe6-5.</title>
        <authorList>
            <person name="Duangmal K."/>
            <person name="Chantavorakit T."/>
        </authorList>
    </citation>
    <scope>NUCLEOTIDE SEQUENCE [LARGE SCALE GENOMIC DNA]</scope>
    <source>
        <strain evidence="3 4">LSe6-5</strain>
    </source>
</reference>
<dbReference type="Pfam" id="PF00067">
    <property type="entry name" value="p450"/>
    <property type="match status" value="1"/>
</dbReference>
<comment type="similarity">
    <text evidence="1 2">Belongs to the cytochrome P450 family.</text>
</comment>
<evidence type="ECO:0000256" key="1">
    <source>
        <dbReference type="ARBA" id="ARBA00010617"/>
    </source>
</evidence>
<evidence type="ECO:0000256" key="2">
    <source>
        <dbReference type="RuleBase" id="RU000461"/>
    </source>
</evidence>
<keyword evidence="2" id="KW-0560">Oxidoreductase</keyword>
<keyword evidence="2" id="KW-0349">Heme</keyword>
<comment type="caution">
    <text evidence="3">The sequence shown here is derived from an EMBL/GenBank/DDBJ whole genome shotgun (WGS) entry which is preliminary data.</text>
</comment>
<dbReference type="InterPro" id="IPR036396">
    <property type="entry name" value="Cyt_P450_sf"/>
</dbReference>
<dbReference type="InterPro" id="IPR001128">
    <property type="entry name" value="Cyt_P450"/>
</dbReference>
<dbReference type="PANTHER" id="PTHR46696:SF1">
    <property type="entry name" value="CYTOCHROME P450 YJIB-RELATED"/>
    <property type="match status" value="1"/>
</dbReference>
<keyword evidence="2" id="KW-0479">Metal-binding</keyword>
<name>A0ABU8DQS5_9ACTN</name>